<evidence type="ECO:0000313" key="1">
    <source>
        <dbReference type="EMBL" id="GKV48582.1"/>
    </source>
</evidence>
<keyword evidence="2" id="KW-1185">Reference proteome</keyword>
<reference evidence="1 2" key="1">
    <citation type="journal article" date="2021" name="Commun. Biol.">
        <title>The genome of Shorea leprosula (Dipterocarpaceae) highlights the ecological relevance of drought in aseasonal tropical rainforests.</title>
        <authorList>
            <person name="Ng K.K.S."/>
            <person name="Kobayashi M.J."/>
            <person name="Fawcett J.A."/>
            <person name="Hatakeyama M."/>
            <person name="Paape T."/>
            <person name="Ng C.H."/>
            <person name="Ang C.C."/>
            <person name="Tnah L.H."/>
            <person name="Lee C.T."/>
            <person name="Nishiyama T."/>
            <person name="Sese J."/>
            <person name="O'Brien M.J."/>
            <person name="Copetti D."/>
            <person name="Mohd Noor M.I."/>
            <person name="Ong R.C."/>
            <person name="Putra M."/>
            <person name="Sireger I.Z."/>
            <person name="Indrioko S."/>
            <person name="Kosugi Y."/>
            <person name="Izuno A."/>
            <person name="Isagi Y."/>
            <person name="Lee S.L."/>
            <person name="Shimizu K.K."/>
        </authorList>
    </citation>
    <scope>NUCLEOTIDE SEQUENCE [LARGE SCALE GENOMIC DNA]</scope>
    <source>
        <strain evidence="1">214</strain>
    </source>
</reference>
<dbReference type="EMBL" id="BPVZ01000262">
    <property type="protein sequence ID" value="GKV48582.1"/>
    <property type="molecule type" value="Genomic_DNA"/>
</dbReference>
<dbReference type="AlphaFoldDB" id="A0AAV5MJE5"/>
<comment type="caution">
    <text evidence="1">The sequence shown here is derived from an EMBL/GenBank/DDBJ whole genome shotgun (WGS) entry which is preliminary data.</text>
</comment>
<organism evidence="1 2">
    <name type="scientific">Rubroshorea leprosula</name>
    <dbReference type="NCBI Taxonomy" id="152421"/>
    <lineage>
        <taxon>Eukaryota</taxon>
        <taxon>Viridiplantae</taxon>
        <taxon>Streptophyta</taxon>
        <taxon>Embryophyta</taxon>
        <taxon>Tracheophyta</taxon>
        <taxon>Spermatophyta</taxon>
        <taxon>Magnoliopsida</taxon>
        <taxon>eudicotyledons</taxon>
        <taxon>Gunneridae</taxon>
        <taxon>Pentapetalae</taxon>
        <taxon>rosids</taxon>
        <taxon>malvids</taxon>
        <taxon>Malvales</taxon>
        <taxon>Dipterocarpaceae</taxon>
        <taxon>Rubroshorea</taxon>
    </lineage>
</organism>
<proteinExistence type="predicted"/>
<gene>
    <name evidence="1" type="ORF">SLEP1_g55382</name>
</gene>
<dbReference type="Proteomes" id="UP001054252">
    <property type="component" value="Unassembled WGS sequence"/>
</dbReference>
<sequence>MYRTKILSGFGLGVFKFLSKEIFLLKDVPAMKVELLFVIDRTCFIKSLIESLPPALLLGFKEAEVQWVDSNLRELGSPIFNEIVRPEFR</sequence>
<evidence type="ECO:0000313" key="2">
    <source>
        <dbReference type="Proteomes" id="UP001054252"/>
    </source>
</evidence>
<accession>A0AAV5MJE5</accession>
<name>A0AAV5MJE5_9ROSI</name>
<protein>
    <submittedName>
        <fullName evidence="1">Uncharacterized protein</fullName>
    </submittedName>
</protein>